<feature type="region of interest" description="Disordered" evidence="1">
    <location>
        <begin position="1"/>
        <end position="25"/>
    </location>
</feature>
<reference evidence="2 3" key="1">
    <citation type="submission" date="2019-09" db="EMBL/GenBank/DDBJ databases">
        <authorList>
            <person name="Ou C."/>
        </authorList>
    </citation>
    <scope>NUCLEOTIDE SEQUENCE [LARGE SCALE GENOMIC DNA]</scope>
    <source>
        <strain evidence="2">S2</strain>
        <tissue evidence="2">Leaf</tissue>
    </source>
</reference>
<protein>
    <submittedName>
        <fullName evidence="2">Uncharacterized protein</fullName>
    </submittedName>
</protein>
<dbReference type="PANTHER" id="PTHR37721:SF1">
    <property type="entry name" value="OS05G0464200 PROTEIN"/>
    <property type="match status" value="1"/>
</dbReference>
<dbReference type="AlphaFoldDB" id="A0A5N5F567"/>
<gene>
    <name evidence="2" type="ORF">D8674_001056</name>
</gene>
<keyword evidence="3" id="KW-1185">Reference proteome</keyword>
<comment type="caution">
    <text evidence="2">The sequence shown here is derived from an EMBL/GenBank/DDBJ whole genome shotgun (WGS) entry which is preliminary data.</text>
</comment>
<dbReference type="OrthoDB" id="1738396at2759"/>
<evidence type="ECO:0000313" key="2">
    <source>
        <dbReference type="EMBL" id="KAB2598136.1"/>
    </source>
</evidence>
<dbReference type="PANTHER" id="PTHR37721">
    <property type="entry name" value="OS05G0464200 PROTEIN"/>
    <property type="match status" value="1"/>
</dbReference>
<evidence type="ECO:0000313" key="3">
    <source>
        <dbReference type="Proteomes" id="UP000327157"/>
    </source>
</evidence>
<dbReference type="Proteomes" id="UP000327157">
    <property type="component" value="Chromosome 1"/>
</dbReference>
<evidence type="ECO:0000256" key="1">
    <source>
        <dbReference type="SAM" id="MobiDB-lite"/>
    </source>
</evidence>
<reference evidence="2 3" key="3">
    <citation type="submission" date="2019-11" db="EMBL/GenBank/DDBJ databases">
        <title>A de novo genome assembly of a pear dwarfing rootstock.</title>
        <authorList>
            <person name="Wang F."/>
            <person name="Wang J."/>
            <person name="Li S."/>
            <person name="Zhang Y."/>
            <person name="Fang M."/>
            <person name="Ma L."/>
            <person name="Zhao Y."/>
            <person name="Jiang S."/>
        </authorList>
    </citation>
    <scope>NUCLEOTIDE SEQUENCE [LARGE SCALE GENOMIC DNA]</scope>
    <source>
        <strain evidence="2">S2</strain>
        <tissue evidence="2">Leaf</tissue>
    </source>
</reference>
<feature type="region of interest" description="Disordered" evidence="1">
    <location>
        <begin position="53"/>
        <end position="74"/>
    </location>
</feature>
<dbReference type="EMBL" id="SMOL01000768">
    <property type="protein sequence ID" value="KAB2598136.1"/>
    <property type="molecule type" value="Genomic_DNA"/>
</dbReference>
<accession>A0A5N5F567</accession>
<reference evidence="3" key="2">
    <citation type="submission" date="2019-10" db="EMBL/GenBank/DDBJ databases">
        <title>A de novo genome assembly of a pear dwarfing rootstock.</title>
        <authorList>
            <person name="Wang F."/>
            <person name="Wang J."/>
            <person name="Li S."/>
            <person name="Zhang Y."/>
            <person name="Fang M."/>
            <person name="Ma L."/>
            <person name="Zhao Y."/>
            <person name="Jiang S."/>
        </authorList>
    </citation>
    <scope>NUCLEOTIDE SEQUENCE [LARGE SCALE GENOMIC DNA]</scope>
</reference>
<proteinExistence type="predicted"/>
<sequence>MESKSNKPVKSGKGSKAVTNTIPPKRGQIKARIFEEIVETVTNIAAAGAVGGRCGGSSVEKPGSSSTVYSCTSE</sequence>
<feature type="compositionally biased region" description="Polar residues" evidence="1">
    <location>
        <begin position="63"/>
        <end position="74"/>
    </location>
</feature>
<name>A0A5N5F567_9ROSA</name>
<organism evidence="2 3">
    <name type="scientific">Pyrus ussuriensis x Pyrus communis</name>
    <dbReference type="NCBI Taxonomy" id="2448454"/>
    <lineage>
        <taxon>Eukaryota</taxon>
        <taxon>Viridiplantae</taxon>
        <taxon>Streptophyta</taxon>
        <taxon>Embryophyta</taxon>
        <taxon>Tracheophyta</taxon>
        <taxon>Spermatophyta</taxon>
        <taxon>Magnoliopsida</taxon>
        <taxon>eudicotyledons</taxon>
        <taxon>Gunneridae</taxon>
        <taxon>Pentapetalae</taxon>
        <taxon>rosids</taxon>
        <taxon>fabids</taxon>
        <taxon>Rosales</taxon>
        <taxon>Rosaceae</taxon>
        <taxon>Amygdaloideae</taxon>
        <taxon>Maleae</taxon>
        <taxon>Pyrus</taxon>
    </lineage>
</organism>